<keyword evidence="7" id="KW-1185">Reference proteome</keyword>
<dbReference type="GO" id="GO:0010181">
    <property type="term" value="F:FMN binding"/>
    <property type="evidence" value="ECO:0007669"/>
    <property type="project" value="InterPro"/>
</dbReference>
<evidence type="ECO:0000259" key="5">
    <source>
        <dbReference type="SMART" id="SM00903"/>
    </source>
</evidence>
<dbReference type="Proteomes" id="UP000782241">
    <property type="component" value="Unassembled WGS sequence"/>
</dbReference>
<dbReference type="AlphaFoldDB" id="A0A9P7H2W1"/>
<dbReference type="PANTHER" id="PTHR33798:SF5">
    <property type="entry name" value="FLAVIN REDUCTASE LIKE DOMAIN-CONTAINING PROTEIN"/>
    <property type="match status" value="1"/>
</dbReference>
<dbReference type="PANTHER" id="PTHR33798">
    <property type="entry name" value="FLAVOPROTEIN OXYGENASE"/>
    <property type="match status" value="1"/>
</dbReference>
<dbReference type="InterPro" id="IPR002563">
    <property type="entry name" value="Flavin_Rdtase-like_dom"/>
</dbReference>
<accession>A0A9P7H2W1</accession>
<organism evidence="6 7">
    <name type="scientific">Fusarium avenaceum</name>
    <dbReference type="NCBI Taxonomy" id="40199"/>
    <lineage>
        <taxon>Eukaryota</taxon>
        <taxon>Fungi</taxon>
        <taxon>Dikarya</taxon>
        <taxon>Ascomycota</taxon>
        <taxon>Pezizomycotina</taxon>
        <taxon>Sordariomycetes</taxon>
        <taxon>Hypocreomycetidae</taxon>
        <taxon>Hypocreales</taxon>
        <taxon>Nectriaceae</taxon>
        <taxon>Fusarium</taxon>
        <taxon>Fusarium tricinctum species complex</taxon>
    </lineage>
</organism>
<dbReference type="EMBL" id="JAGPUO010000007">
    <property type="protein sequence ID" value="KAG5661284.1"/>
    <property type="molecule type" value="Genomic_DNA"/>
</dbReference>
<dbReference type="Pfam" id="PF01613">
    <property type="entry name" value="Flavin_Reduct"/>
    <property type="match status" value="1"/>
</dbReference>
<name>A0A9P7H2W1_9HYPO</name>
<feature type="domain" description="Flavin reductase like" evidence="5">
    <location>
        <begin position="73"/>
        <end position="220"/>
    </location>
</feature>
<comment type="caution">
    <text evidence="6">The sequence shown here is derived from an EMBL/GenBank/DDBJ whole genome shotgun (WGS) entry which is preliminary data.</text>
</comment>
<evidence type="ECO:0000313" key="7">
    <source>
        <dbReference type="Proteomes" id="UP000782241"/>
    </source>
</evidence>
<dbReference type="SMART" id="SM00903">
    <property type="entry name" value="Flavin_Reduct"/>
    <property type="match status" value="1"/>
</dbReference>
<evidence type="ECO:0000313" key="6">
    <source>
        <dbReference type="EMBL" id="KAG5661284.1"/>
    </source>
</evidence>
<protein>
    <recommendedName>
        <fullName evidence="5">Flavin reductase like domain-containing protein</fullName>
    </recommendedName>
</protein>
<evidence type="ECO:0000256" key="3">
    <source>
        <dbReference type="ARBA" id="ARBA00022643"/>
    </source>
</evidence>
<evidence type="ECO:0000256" key="4">
    <source>
        <dbReference type="ARBA" id="ARBA00038054"/>
    </source>
</evidence>
<proteinExistence type="inferred from homology"/>
<dbReference type="SUPFAM" id="SSF50475">
    <property type="entry name" value="FMN-binding split barrel"/>
    <property type="match status" value="1"/>
</dbReference>
<sequence>MRLRHRHDFAQVSANRPEFDHSTPIAVTKSPDSTWQYGQGLRVDPSSVDLVHREIDPDAPSRQKSDNYHLLISGIAPRPIGFISTKSKDGKSKNLAPLSYFQVVDHDPPLFIVGIGARSENLKDTFLNLKESGECVINTVSENMIEAVNATSLDAPYGVSEWDISGLHEAPTTTVEPSRVQESVFSIEGKVLDIREFTEFAKPGLMPSAVVLIRGTRFWVREDAINEKSNHIDLDKLRPLGQLGGMAYGRITSVFDVPRKTWKEEKVESEVLNTLDQNHQEALREASR</sequence>
<keyword evidence="3" id="KW-0288">FMN</keyword>
<keyword evidence="2" id="KW-0285">Flavoprotein</keyword>
<evidence type="ECO:0000256" key="2">
    <source>
        <dbReference type="ARBA" id="ARBA00022630"/>
    </source>
</evidence>
<gene>
    <name evidence="6" type="ORF">KAF25_005406</name>
</gene>
<dbReference type="InterPro" id="IPR012349">
    <property type="entry name" value="Split_barrel_FMN-bd"/>
</dbReference>
<dbReference type="Gene3D" id="2.30.110.10">
    <property type="entry name" value="Electron Transport, Fmn-binding Protein, Chain A"/>
    <property type="match status" value="1"/>
</dbReference>
<evidence type="ECO:0000256" key="1">
    <source>
        <dbReference type="ARBA" id="ARBA00001917"/>
    </source>
</evidence>
<comment type="similarity">
    <text evidence="4">Belongs to the flavoredoxin family.</text>
</comment>
<comment type="cofactor">
    <cofactor evidence="1">
        <name>FMN</name>
        <dbReference type="ChEBI" id="CHEBI:58210"/>
    </cofactor>
</comment>
<reference evidence="6" key="1">
    <citation type="submission" date="2021-04" db="EMBL/GenBank/DDBJ databases">
        <title>Draft genome of Fusarium avenaceum strain F156N33, isolated from an atmospheric sample in Virginia.</title>
        <authorList>
            <person name="Yang S."/>
            <person name="Vinatzer B.A."/>
            <person name="Coleman J."/>
        </authorList>
    </citation>
    <scope>NUCLEOTIDE SEQUENCE</scope>
    <source>
        <strain evidence="6">F156N33</strain>
    </source>
</reference>